<dbReference type="Gene3D" id="3.30.900.10">
    <property type="entry name" value="HORMA domain"/>
    <property type="match status" value="1"/>
</dbReference>
<evidence type="ECO:0000256" key="2">
    <source>
        <dbReference type="ARBA" id="ARBA00023006"/>
    </source>
</evidence>
<evidence type="ECO:0000313" key="6">
    <source>
        <dbReference type="Proteomes" id="UP000054538"/>
    </source>
</evidence>
<dbReference type="InParanoid" id="A0A0D0C6T4"/>
<dbReference type="InterPro" id="IPR018731">
    <property type="entry name" value="Atg13_N"/>
</dbReference>
<dbReference type="HOGENOM" id="CLU_104729_0_0_1"/>
<dbReference type="GO" id="GO:0034727">
    <property type="term" value="P:piecemeal microautophagy of the nucleus"/>
    <property type="evidence" value="ECO:0007669"/>
    <property type="project" value="TreeGrafter"/>
</dbReference>
<evidence type="ECO:0000313" key="5">
    <source>
        <dbReference type="EMBL" id="KIK78787.1"/>
    </source>
</evidence>
<keyword evidence="6" id="KW-1185">Reference proteome</keyword>
<dbReference type="OrthoDB" id="70161at2759"/>
<dbReference type="InterPro" id="IPR036570">
    <property type="entry name" value="HORMA_dom_sf"/>
</dbReference>
<proteinExistence type="inferred from homology"/>
<dbReference type="GO" id="GO:0000407">
    <property type="term" value="C:phagophore assembly site"/>
    <property type="evidence" value="ECO:0007669"/>
    <property type="project" value="TreeGrafter"/>
</dbReference>
<dbReference type="PANTHER" id="PTHR13430:SF4">
    <property type="entry name" value="AUTOPHAGY-RELATED PROTEIN 13"/>
    <property type="match status" value="1"/>
</dbReference>
<organism evidence="5 6">
    <name type="scientific">Paxillus rubicundulus Ve08.2h10</name>
    <dbReference type="NCBI Taxonomy" id="930991"/>
    <lineage>
        <taxon>Eukaryota</taxon>
        <taxon>Fungi</taxon>
        <taxon>Dikarya</taxon>
        <taxon>Basidiomycota</taxon>
        <taxon>Agaricomycotina</taxon>
        <taxon>Agaricomycetes</taxon>
        <taxon>Agaricomycetidae</taxon>
        <taxon>Boletales</taxon>
        <taxon>Paxilineae</taxon>
        <taxon>Paxillaceae</taxon>
        <taxon>Paxillus</taxon>
    </lineage>
</organism>
<evidence type="ECO:0000256" key="3">
    <source>
        <dbReference type="RuleBase" id="RU361214"/>
    </source>
</evidence>
<protein>
    <recommendedName>
        <fullName evidence="3">Autophagy-related protein 13</fullName>
    </recommendedName>
</protein>
<dbReference type="STRING" id="930991.A0A0D0C6T4"/>
<reference evidence="6" key="2">
    <citation type="submission" date="2015-01" db="EMBL/GenBank/DDBJ databases">
        <title>Evolutionary Origins and Diversification of the Mycorrhizal Mutualists.</title>
        <authorList>
            <consortium name="DOE Joint Genome Institute"/>
            <consortium name="Mycorrhizal Genomics Consortium"/>
            <person name="Kohler A."/>
            <person name="Kuo A."/>
            <person name="Nagy L.G."/>
            <person name="Floudas D."/>
            <person name="Copeland A."/>
            <person name="Barry K.W."/>
            <person name="Cichocki N."/>
            <person name="Veneault-Fourrey C."/>
            <person name="LaButti K."/>
            <person name="Lindquist E.A."/>
            <person name="Lipzen A."/>
            <person name="Lundell T."/>
            <person name="Morin E."/>
            <person name="Murat C."/>
            <person name="Riley R."/>
            <person name="Ohm R."/>
            <person name="Sun H."/>
            <person name="Tunlid A."/>
            <person name="Henrissat B."/>
            <person name="Grigoriev I.V."/>
            <person name="Hibbett D.S."/>
            <person name="Martin F."/>
        </authorList>
    </citation>
    <scope>NUCLEOTIDE SEQUENCE [LARGE SCALE GENOMIC DNA]</scope>
    <source>
        <strain evidence="6">Ve08.2h10</strain>
    </source>
</reference>
<sequence length="231" mass="26639">MSNDIQKADQIAHRFYTKLCLVVSNARTTAEPRSQGKPDKWFNLETPDLDLFKDHLRIYRAVSSSPTPPPFELQVLLSIPESTTNQVLVYLAPDSSRIRIDPIPRYILLENWLLSFTPGFSQTHHNDEPGDVAPSTIYKHGIPLFRSLFSLLRILPSWKLFMKLRRRMSTPYRNGNLSIQLRIKGFDDGLSDILNFGKSHTLRFKPQKPRGAHVRFCALAFPIRMTWHNAL</sequence>
<evidence type="ECO:0000256" key="1">
    <source>
        <dbReference type="ARBA" id="ARBA00005246"/>
    </source>
</evidence>
<gene>
    <name evidence="5" type="ORF">PAXRUDRAFT_163009</name>
</gene>
<evidence type="ECO:0000259" key="4">
    <source>
        <dbReference type="Pfam" id="PF10033"/>
    </source>
</evidence>
<comment type="similarity">
    <text evidence="1 3">Belongs to the ATG13 family. Fungi subfamily.</text>
</comment>
<dbReference type="GO" id="GO:1990316">
    <property type="term" value="C:Atg1/ULK1 kinase complex"/>
    <property type="evidence" value="ECO:0007669"/>
    <property type="project" value="InterPro"/>
</dbReference>
<keyword evidence="2 3" id="KW-0072">Autophagy</keyword>
<dbReference type="GO" id="GO:0005829">
    <property type="term" value="C:cytosol"/>
    <property type="evidence" value="ECO:0007669"/>
    <property type="project" value="TreeGrafter"/>
</dbReference>
<dbReference type="GO" id="GO:0034497">
    <property type="term" value="P:protein localization to phagophore assembly site"/>
    <property type="evidence" value="ECO:0007669"/>
    <property type="project" value="TreeGrafter"/>
</dbReference>
<accession>A0A0D0C6T4</accession>
<reference evidence="5 6" key="1">
    <citation type="submission" date="2014-04" db="EMBL/GenBank/DDBJ databases">
        <authorList>
            <consortium name="DOE Joint Genome Institute"/>
            <person name="Kuo A."/>
            <person name="Kohler A."/>
            <person name="Jargeat P."/>
            <person name="Nagy L.G."/>
            <person name="Floudas D."/>
            <person name="Copeland A."/>
            <person name="Barry K.W."/>
            <person name="Cichocki N."/>
            <person name="Veneault-Fourrey C."/>
            <person name="LaButti K."/>
            <person name="Lindquist E.A."/>
            <person name="Lipzen A."/>
            <person name="Lundell T."/>
            <person name="Morin E."/>
            <person name="Murat C."/>
            <person name="Sun H."/>
            <person name="Tunlid A."/>
            <person name="Henrissat B."/>
            <person name="Grigoriev I.V."/>
            <person name="Hibbett D.S."/>
            <person name="Martin F."/>
            <person name="Nordberg H.P."/>
            <person name="Cantor M.N."/>
            <person name="Hua S.X."/>
        </authorList>
    </citation>
    <scope>NUCLEOTIDE SEQUENCE [LARGE SCALE GENOMIC DNA]</scope>
    <source>
        <strain evidence="5 6">Ve08.2h10</strain>
    </source>
</reference>
<dbReference type="AlphaFoldDB" id="A0A0D0C6T4"/>
<dbReference type="InterPro" id="IPR040182">
    <property type="entry name" value="ATG13"/>
</dbReference>
<dbReference type="Pfam" id="PF10033">
    <property type="entry name" value="ATG13"/>
    <property type="match status" value="1"/>
</dbReference>
<feature type="domain" description="Autophagy-related protein 13 N-terminal" evidence="4">
    <location>
        <begin position="13"/>
        <end position="185"/>
    </location>
</feature>
<dbReference type="EMBL" id="KN826473">
    <property type="protein sequence ID" value="KIK78787.1"/>
    <property type="molecule type" value="Genomic_DNA"/>
</dbReference>
<name>A0A0D0C6T4_9AGAM</name>
<dbReference type="PANTHER" id="PTHR13430">
    <property type="match status" value="1"/>
</dbReference>
<dbReference type="Proteomes" id="UP000054538">
    <property type="component" value="Unassembled WGS sequence"/>
</dbReference>
<dbReference type="GO" id="GO:0000423">
    <property type="term" value="P:mitophagy"/>
    <property type="evidence" value="ECO:0007669"/>
    <property type="project" value="TreeGrafter"/>
</dbReference>